<proteinExistence type="predicted"/>
<dbReference type="Proteomes" id="UP000095746">
    <property type="component" value="Unassembled WGS sequence"/>
</dbReference>
<evidence type="ECO:0000313" key="2">
    <source>
        <dbReference type="Proteomes" id="UP000095746"/>
    </source>
</evidence>
<name>A0A174E8T7_FLAPL</name>
<protein>
    <submittedName>
        <fullName evidence="1">Uncharacterized protein</fullName>
    </submittedName>
</protein>
<dbReference type="EMBL" id="CYZT01000074">
    <property type="protein sequence ID" value="CUO33128.1"/>
    <property type="molecule type" value="Genomic_DNA"/>
</dbReference>
<reference evidence="1 2" key="1">
    <citation type="submission" date="2015-09" db="EMBL/GenBank/DDBJ databases">
        <authorList>
            <consortium name="Pathogen Informatics"/>
        </authorList>
    </citation>
    <scope>NUCLEOTIDE SEQUENCE [LARGE SCALE GENOMIC DNA]</scope>
    <source>
        <strain evidence="1 2">2789STDY5608854</strain>
    </source>
</reference>
<organism evidence="1 2">
    <name type="scientific">Flavonifractor plautii</name>
    <name type="common">Fusobacterium plautii</name>
    <dbReference type="NCBI Taxonomy" id="292800"/>
    <lineage>
        <taxon>Bacteria</taxon>
        <taxon>Bacillati</taxon>
        <taxon>Bacillota</taxon>
        <taxon>Clostridia</taxon>
        <taxon>Eubacteriales</taxon>
        <taxon>Oscillospiraceae</taxon>
        <taxon>Flavonifractor</taxon>
    </lineage>
</organism>
<accession>A0A174E8T7</accession>
<dbReference type="RefSeq" id="WP_035300291.1">
    <property type="nucleotide sequence ID" value="NZ_JADMOW010000054.1"/>
</dbReference>
<gene>
    <name evidence="1" type="ORF">ERS852411_01360</name>
</gene>
<dbReference type="AlphaFoldDB" id="A0A174E8T7"/>
<sequence length="72" mass="8231">MSSKILFPTFNVSLGQAINIVKTGLTDKSIPFKTRVLAIDHVAHMETHNSITKEELVAALRWLFDHYDFEED</sequence>
<evidence type="ECO:0000313" key="1">
    <source>
        <dbReference type="EMBL" id="CUO33128.1"/>
    </source>
</evidence>